<dbReference type="Pfam" id="PF07963">
    <property type="entry name" value="N_methyl"/>
    <property type="match status" value="1"/>
</dbReference>
<dbReference type="EMBL" id="PFEU01000007">
    <property type="protein sequence ID" value="PJE77057.1"/>
    <property type="molecule type" value="Genomic_DNA"/>
</dbReference>
<protein>
    <recommendedName>
        <fullName evidence="4">General secretion pathway GspH domain-containing protein</fullName>
    </recommendedName>
</protein>
<evidence type="ECO:0000313" key="3">
    <source>
        <dbReference type="Proteomes" id="UP000231436"/>
    </source>
</evidence>
<keyword evidence="1" id="KW-0472">Membrane</keyword>
<comment type="caution">
    <text evidence="2">The sequence shown here is derived from an EMBL/GenBank/DDBJ whole genome shotgun (WGS) entry which is preliminary data.</text>
</comment>
<reference evidence="3" key="1">
    <citation type="submission" date="2017-09" db="EMBL/GenBank/DDBJ databases">
        <title>Depth-based differentiation of microbial function through sediment-hosted aquifers and enrichment of novel symbionts in the deep terrestrial subsurface.</title>
        <authorList>
            <person name="Probst A.J."/>
            <person name="Ladd B."/>
            <person name="Jarett J.K."/>
            <person name="Geller-Mcgrath D.E."/>
            <person name="Sieber C.M.K."/>
            <person name="Emerson J.B."/>
            <person name="Anantharaman K."/>
            <person name="Thomas B.C."/>
            <person name="Malmstrom R."/>
            <person name="Stieglmeier M."/>
            <person name="Klingl A."/>
            <person name="Woyke T."/>
            <person name="Ryan C.M."/>
            <person name="Banfield J.F."/>
        </authorList>
    </citation>
    <scope>NUCLEOTIDE SEQUENCE [LARGE SCALE GENOMIC DNA]</scope>
</reference>
<evidence type="ECO:0000313" key="2">
    <source>
        <dbReference type="EMBL" id="PJE77057.1"/>
    </source>
</evidence>
<evidence type="ECO:0008006" key="4">
    <source>
        <dbReference type="Google" id="ProtNLM"/>
    </source>
</evidence>
<dbReference type="AlphaFoldDB" id="A0A2M8LHZ1"/>
<proteinExistence type="predicted"/>
<dbReference type="Proteomes" id="UP000231436">
    <property type="component" value="Unassembled WGS sequence"/>
</dbReference>
<feature type="transmembrane region" description="Helical" evidence="1">
    <location>
        <begin position="12"/>
        <end position="34"/>
    </location>
</feature>
<accession>A0A2M8LHZ1</accession>
<keyword evidence="1" id="KW-0812">Transmembrane</keyword>
<sequence length="171" mass="18630">MKSLDHSKKNQGFTLVEALVSIAIFSVLFGFTAVGASQVSKRLFIGPSDAYLENILTTASRRARDGVEGGDWGVYLPYDEVTRNLSEVIVFQGASYATRNSSLDQSFAFSDKIDLISVDFSGSSPVTGNDHEVVFTRYSGQTSMYGSVDLEVFGVPRSVTISEQGFVTREL</sequence>
<dbReference type="InterPro" id="IPR012902">
    <property type="entry name" value="N_methyl_site"/>
</dbReference>
<name>A0A2M8LHZ1_9BACT</name>
<evidence type="ECO:0000256" key="1">
    <source>
        <dbReference type="SAM" id="Phobius"/>
    </source>
</evidence>
<keyword evidence="1" id="KW-1133">Transmembrane helix</keyword>
<gene>
    <name evidence="2" type="ORF">COV05_01410</name>
</gene>
<dbReference type="NCBIfam" id="TIGR02532">
    <property type="entry name" value="IV_pilin_GFxxxE"/>
    <property type="match status" value="1"/>
</dbReference>
<organism evidence="2 3">
    <name type="scientific">Candidatus Uhrbacteria bacterium CG10_big_fil_rev_8_21_14_0_10_48_16</name>
    <dbReference type="NCBI Taxonomy" id="1975038"/>
    <lineage>
        <taxon>Bacteria</taxon>
        <taxon>Candidatus Uhriibacteriota</taxon>
    </lineage>
</organism>